<sequence length="757" mass="87284">MSDNEATSAKISSVQPRQRRARQACDECGRRRVKCDGTSMPNGICSNCVSLRIDCTYTLQKKKRGPKVGSKRRPPSEVATLIYHILAAPQSFTLPEDSQTTRNMLIDLATYARNLDDKLHRTPSPTSATSKSSEVASTSRSSPLSLLYETSCEETRSSDMEYLATRIHGLSFDSSGISKFNQVNLLQTALVIRDEMYGQTTNAIVLQKRAEFWNPAPWTEVEEAPSFIFPEDDLLRDLVSLYFSRLHYLYPLFHQPTFETHVFQEKLHLRNRMFGATLLAVCANASRHSDDPRNLYGNTQSKHSLGWKYFKQIQFIRLTYLQPMTLFEIQLYALSLLFMFPTSNGEGSWPWDMCGPCIQLAQEVVSNIQRQSDRLHRDIVECELWRRAYWVLIVFDLSRGVFTARFKELTPEQLDFEFPMECDDDYWFNDDPELCFVQPPGKPSYLSYWRHLLTMLIASGRARHKANAEISTPEQMLQRRTAYLNNWIKNAPVHIRWDPHNPDTILFHQSLMLQYTYSRLLIQNHKTLLRPGRMNFSSLSICTNAARSYLHIIQVQHQRPDCFLLPNLIHQVFMCGVVLLINLWKRTWMNSMPDPQQETAEVYECLQFLAFYERRHDSAGRLYDVLSTMISASGIPASPINPPTLKRSRSHEELELIGWQDSFENRKSYYDHGHRFQALDSHPSTSTAEGVFPSHMSPVQQTSSEQLWDLNAVASNTGNEPLVSSPQRNPNKTEDWDSFMGMVDEMLYAVHSNVNAY</sequence>
<keyword evidence="2" id="KW-0479">Metal-binding</keyword>
<dbReference type="InterPro" id="IPR050987">
    <property type="entry name" value="AtrR-like"/>
</dbReference>
<proteinExistence type="predicted"/>
<dbReference type="SUPFAM" id="SSF57701">
    <property type="entry name" value="Zn2/Cys6 DNA-binding domain"/>
    <property type="match status" value="1"/>
</dbReference>
<accession>A0ABQ8QU35</accession>
<dbReference type="EMBL" id="MU790505">
    <property type="protein sequence ID" value="KAJ4001913.1"/>
    <property type="molecule type" value="Genomic_DNA"/>
</dbReference>
<evidence type="ECO:0000313" key="7">
    <source>
        <dbReference type="EMBL" id="KAJ4001913.1"/>
    </source>
</evidence>
<dbReference type="PANTHER" id="PTHR46910">
    <property type="entry name" value="TRANSCRIPTION FACTOR PDR1"/>
    <property type="match status" value="1"/>
</dbReference>
<evidence type="ECO:0000256" key="1">
    <source>
        <dbReference type="ARBA" id="ARBA00004123"/>
    </source>
</evidence>
<dbReference type="SMART" id="SM00066">
    <property type="entry name" value="GAL4"/>
    <property type="match status" value="1"/>
</dbReference>
<keyword evidence="8" id="KW-1185">Reference proteome</keyword>
<protein>
    <recommendedName>
        <fullName evidence="6">Zn(2)-C6 fungal-type domain-containing protein</fullName>
    </recommendedName>
</protein>
<dbReference type="CDD" id="cd00067">
    <property type="entry name" value="GAL4"/>
    <property type="match status" value="1"/>
</dbReference>
<dbReference type="Proteomes" id="UP001163828">
    <property type="component" value="Unassembled WGS sequence"/>
</dbReference>
<evidence type="ECO:0000259" key="6">
    <source>
        <dbReference type="PROSITE" id="PS50048"/>
    </source>
</evidence>
<reference evidence="7" key="1">
    <citation type="submission" date="2022-08" db="EMBL/GenBank/DDBJ databases">
        <authorList>
            <consortium name="DOE Joint Genome Institute"/>
            <person name="Min B."/>
            <person name="Riley R."/>
            <person name="Sierra-Patev S."/>
            <person name="Naranjo-Ortiz M."/>
            <person name="Looney B."/>
            <person name="Konkel Z."/>
            <person name="Slot J.C."/>
            <person name="Sakamoto Y."/>
            <person name="Steenwyk J.L."/>
            <person name="Rokas A."/>
            <person name="Carro J."/>
            <person name="Camarero S."/>
            <person name="Ferreira P."/>
            <person name="Molpeceres G."/>
            <person name="Ruiz-Duenas F.J."/>
            <person name="Serrano A."/>
            <person name="Henrissat B."/>
            <person name="Drula E."/>
            <person name="Hughes K.W."/>
            <person name="Mata J.L."/>
            <person name="Ishikawa N.K."/>
            <person name="Vargas-Isla R."/>
            <person name="Ushijima S."/>
            <person name="Smith C.A."/>
            <person name="Ahrendt S."/>
            <person name="Andreopoulos W."/>
            <person name="He G."/>
            <person name="Labutti K."/>
            <person name="Lipzen A."/>
            <person name="Ng V."/>
            <person name="Sandor L."/>
            <person name="Barry K."/>
            <person name="Martinez A.T."/>
            <person name="Xiao Y."/>
            <person name="Gibbons J.G."/>
            <person name="Terashima K."/>
            <person name="Hibbett D.S."/>
            <person name="Grigoriev I.V."/>
        </authorList>
    </citation>
    <scope>NUCLEOTIDE SEQUENCE</scope>
    <source>
        <strain evidence="7">TFB10827</strain>
    </source>
</reference>
<dbReference type="Pfam" id="PF00172">
    <property type="entry name" value="Zn_clus"/>
    <property type="match status" value="1"/>
</dbReference>
<gene>
    <name evidence="7" type="ORF">F5050DRAFT_1720521</name>
</gene>
<dbReference type="InterPro" id="IPR007219">
    <property type="entry name" value="XnlR_reg_dom"/>
</dbReference>
<feature type="region of interest" description="Disordered" evidence="5">
    <location>
        <begin position="117"/>
        <end position="137"/>
    </location>
</feature>
<evidence type="ECO:0000256" key="2">
    <source>
        <dbReference type="ARBA" id="ARBA00022723"/>
    </source>
</evidence>
<evidence type="ECO:0000256" key="4">
    <source>
        <dbReference type="ARBA" id="ARBA00023242"/>
    </source>
</evidence>
<dbReference type="Gene3D" id="4.10.240.10">
    <property type="entry name" value="Zn(2)-C6 fungal-type DNA-binding domain"/>
    <property type="match status" value="1"/>
</dbReference>
<comment type="caution">
    <text evidence="7">The sequence shown here is derived from an EMBL/GenBank/DDBJ whole genome shotgun (WGS) entry which is preliminary data.</text>
</comment>
<evidence type="ECO:0000256" key="3">
    <source>
        <dbReference type="ARBA" id="ARBA00023125"/>
    </source>
</evidence>
<dbReference type="PROSITE" id="PS50048">
    <property type="entry name" value="ZN2_CY6_FUNGAL_2"/>
    <property type="match status" value="1"/>
</dbReference>
<keyword evidence="3" id="KW-0238">DNA-binding</keyword>
<name>A0ABQ8QU35_9AGAR</name>
<evidence type="ECO:0000313" key="8">
    <source>
        <dbReference type="Proteomes" id="UP001163828"/>
    </source>
</evidence>
<dbReference type="PANTHER" id="PTHR46910:SF3">
    <property type="entry name" value="HALOTOLERANCE PROTEIN 9-RELATED"/>
    <property type="match status" value="1"/>
</dbReference>
<comment type="subcellular location">
    <subcellularLocation>
        <location evidence="1">Nucleus</location>
    </subcellularLocation>
</comment>
<dbReference type="InterPro" id="IPR036864">
    <property type="entry name" value="Zn2-C6_fun-type_DNA-bd_sf"/>
</dbReference>
<feature type="compositionally biased region" description="Low complexity" evidence="5">
    <location>
        <begin position="122"/>
        <end position="133"/>
    </location>
</feature>
<dbReference type="InterPro" id="IPR001138">
    <property type="entry name" value="Zn2Cys6_DnaBD"/>
</dbReference>
<keyword evidence="4" id="KW-0539">Nucleus</keyword>
<evidence type="ECO:0000256" key="5">
    <source>
        <dbReference type="SAM" id="MobiDB-lite"/>
    </source>
</evidence>
<organism evidence="7 8">
    <name type="scientific">Lentinula boryana</name>
    <dbReference type="NCBI Taxonomy" id="40481"/>
    <lineage>
        <taxon>Eukaryota</taxon>
        <taxon>Fungi</taxon>
        <taxon>Dikarya</taxon>
        <taxon>Basidiomycota</taxon>
        <taxon>Agaricomycotina</taxon>
        <taxon>Agaricomycetes</taxon>
        <taxon>Agaricomycetidae</taxon>
        <taxon>Agaricales</taxon>
        <taxon>Marasmiineae</taxon>
        <taxon>Omphalotaceae</taxon>
        <taxon>Lentinula</taxon>
    </lineage>
</organism>
<dbReference type="CDD" id="cd12148">
    <property type="entry name" value="fungal_TF_MHR"/>
    <property type="match status" value="1"/>
</dbReference>
<dbReference type="Pfam" id="PF04082">
    <property type="entry name" value="Fungal_trans"/>
    <property type="match status" value="1"/>
</dbReference>
<feature type="domain" description="Zn(2)-C6 fungal-type" evidence="6">
    <location>
        <begin position="24"/>
        <end position="57"/>
    </location>
</feature>